<sequence>MSSFNNSNSTNVSFGSCDSKSDYENPLEDSGIKALFIILYSIVFICAFIGNILVITVVLKHRRMRTITNFFLANLAVADLAVGIFCVLPNLSVNLSPNWFLGRTMCKLYYFVQAMSYTASITILTVISIERYVAIIYPLRAKQLTTMCLLRVTVLLIWLISAASGIPFLIVYDQVSILVPACVSTPPSVMNFCMPIHDINMRAYNTSNFLIWFLIPLCLMTTLYVHISVVLWKSSSQSPQSGLRTHNPRQMHAYNASDTKQHASPSAPLKSRCNGKPQQKSHNKPENALLARRKVIRLLIAVLMSFTLCVLPYYVWKMWQMWTEPSFNNWELLLTPITFVIFYLNSALNPLLYAFLSDKFRQSLIEVLTCKVHKRANFTLKTIASTA</sequence>
<reference evidence="14" key="3">
    <citation type="submission" date="2015-06" db="UniProtKB">
        <authorList>
            <consortium name="EnsemblMetazoa"/>
        </authorList>
    </citation>
    <scope>IDENTIFICATION</scope>
</reference>
<evidence type="ECO:0000256" key="3">
    <source>
        <dbReference type="ARBA" id="ARBA00022692"/>
    </source>
</evidence>
<keyword evidence="5 9" id="KW-0297">G-protein coupled receptor</keyword>
<keyword evidence="7 9" id="KW-0675">Receptor</keyword>
<dbReference type="CDD" id="cd15012">
    <property type="entry name" value="7tmA_Trissin_R"/>
    <property type="match status" value="1"/>
</dbReference>
<dbReference type="Proteomes" id="UP000014760">
    <property type="component" value="Unassembled WGS sequence"/>
</dbReference>
<dbReference type="AlphaFoldDB" id="R7TBF3"/>
<dbReference type="PROSITE" id="PS50262">
    <property type="entry name" value="G_PROTEIN_RECEP_F1_2"/>
    <property type="match status" value="1"/>
</dbReference>
<dbReference type="Gene3D" id="1.20.1070.10">
    <property type="entry name" value="Rhodopsin 7-helix transmembrane proteins"/>
    <property type="match status" value="1"/>
</dbReference>
<evidence type="ECO:0000256" key="2">
    <source>
        <dbReference type="ARBA" id="ARBA00010663"/>
    </source>
</evidence>
<feature type="transmembrane region" description="Helical" evidence="11">
    <location>
        <begin position="148"/>
        <end position="170"/>
    </location>
</feature>
<dbReference type="OMA" id="HICIMRR"/>
<dbReference type="OrthoDB" id="5964776at2759"/>
<dbReference type="EMBL" id="KB311873">
    <property type="protein sequence ID" value="ELT88344.1"/>
    <property type="molecule type" value="Genomic_DNA"/>
</dbReference>
<dbReference type="GO" id="GO:0004983">
    <property type="term" value="F:neuropeptide Y receptor activity"/>
    <property type="evidence" value="ECO:0007669"/>
    <property type="project" value="InterPro"/>
</dbReference>
<dbReference type="GO" id="GO:0005886">
    <property type="term" value="C:plasma membrane"/>
    <property type="evidence" value="ECO:0007669"/>
    <property type="project" value="TreeGrafter"/>
</dbReference>
<evidence type="ECO:0000256" key="8">
    <source>
        <dbReference type="ARBA" id="ARBA00023224"/>
    </source>
</evidence>
<comment type="subcellular location">
    <subcellularLocation>
        <location evidence="1">Membrane</location>
        <topology evidence="1">Multi-pass membrane protein</topology>
    </subcellularLocation>
</comment>
<dbReference type="InterPro" id="IPR017452">
    <property type="entry name" value="GPCR_Rhodpsn_7TM"/>
</dbReference>
<proteinExistence type="inferred from homology"/>
<reference evidence="15" key="1">
    <citation type="submission" date="2012-12" db="EMBL/GenBank/DDBJ databases">
        <authorList>
            <person name="Hellsten U."/>
            <person name="Grimwood J."/>
            <person name="Chapman J.A."/>
            <person name="Shapiro H."/>
            <person name="Aerts A."/>
            <person name="Otillar R.P."/>
            <person name="Terry A.Y."/>
            <person name="Boore J.L."/>
            <person name="Simakov O."/>
            <person name="Marletaz F."/>
            <person name="Cho S.-J."/>
            <person name="Edsinger-Gonzales E."/>
            <person name="Havlak P."/>
            <person name="Kuo D.-H."/>
            <person name="Larsson T."/>
            <person name="Lv J."/>
            <person name="Arendt D."/>
            <person name="Savage R."/>
            <person name="Osoegawa K."/>
            <person name="de Jong P."/>
            <person name="Lindberg D.R."/>
            <person name="Seaver E.C."/>
            <person name="Weisblat D.A."/>
            <person name="Putnam N.H."/>
            <person name="Grigoriev I.V."/>
            <person name="Rokhsar D.S."/>
        </authorList>
    </citation>
    <scope>NUCLEOTIDE SEQUENCE</scope>
    <source>
        <strain evidence="15">I ESC-2004</strain>
    </source>
</reference>
<dbReference type="Pfam" id="PF00001">
    <property type="entry name" value="7tm_1"/>
    <property type="match status" value="1"/>
</dbReference>
<dbReference type="FunCoup" id="R7TBF3">
    <property type="interactions" value="82"/>
</dbReference>
<dbReference type="PRINTS" id="PR01012">
    <property type="entry name" value="NRPEPTIDEYR"/>
</dbReference>
<dbReference type="EMBL" id="AMQN01003468">
    <property type="status" value="NOT_ANNOTATED_CDS"/>
    <property type="molecule type" value="Genomic_DNA"/>
</dbReference>
<keyword evidence="4 11" id="KW-1133">Transmembrane helix</keyword>
<dbReference type="STRING" id="283909.R7TBF3"/>
<feature type="transmembrane region" description="Helical" evidence="11">
    <location>
        <begin position="108"/>
        <end position="127"/>
    </location>
</feature>
<feature type="transmembrane region" description="Helical" evidence="11">
    <location>
        <begin position="34"/>
        <end position="59"/>
    </location>
</feature>
<reference evidence="13 15" key="2">
    <citation type="journal article" date="2013" name="Nature">
        <title>Insights into bilaterian evolution from three spiralian genomes.</title>
        <authorList>
            <person name="Simakov O."/>
            <person name="Marletaz F."/>
            <person name="Cho S.J."/>
            <person name="Edsinger-Gonzales E."/>
            <person name="Havlak P."/>
            <person name="Hellsten U."/>
            <person name="Kuo D.H."/>
            <person name="Larsson T."/>
            <person name="Lv J."/>
            <person name="Arendt D."/>
            <person name="Savage R."/>
            <person name="Osoegawa K."/>
            <person name="de Jong P."/>
            <person name="Grimwood J."/>
            <person name="Chapman J.A."/>
            <person name="Shapiro H."/>
            <person name="Aerts A."/>
            <person name="Otillar R.P."/>
            <person name="Terry A.Y."/>
            <person name="Boore J.L."/>
            <person name="Grigoriev I.V."/>
            <person name="Lindberg D.R."/>
            <person name="Seaver E.C."/>
            <person name="Weisblat D.A."/>
            <person name="Putnam N.H."/>
            <person name="Rokhsar D.S."/>
        </authorList>
    </citation>
    <scope>NUCLEOTIDE SEQUENCE</scope>
    <source>
        <strain evidence="13 15">I ESC-2004</strain>
    </source>
</reference>
<dbReference type="InterPro" id="IPR000276">
    <property type="entry name" value="GPCR_Rhodpsn"/>
</dbReference>
<dbReference type="InterPro" id="IPR000611">
    <property type="entry name" value="NPY_rcpt"/>
</dbReference>
<accession>R7TBF3</accession>
<evidence type="ECO:0000256" key="5">
    <source>
        <dbReference type="ARBA" id="ARBA00023040"/>
    </source>
</evidence>
<name>R7TBF3_CAPTE</name>
<evidence type="ECO:0000256" key="1">
    <source>
        <dbReference type="ARBA" id="ARBA00004141"/>
    </source>
</evidence>
<dbReference type="HOGENOM" id="CLU_009579_6_3_1"/>
<feature type="transmembrane region" description="Helical" evidence="11">
    <location>
        <begin position="295"/>
        <end position="316"/>
    </location>
</feature>
<dbReference type="PANTHER" id="PTHR24243:SF224">
    <property type="entry name" value="G-PROTEIN COUPLED RECEPTOR 19-RELATED"/>
    <property type="match status" value="1"/>
</dbReference>
<evidence type="ECO:0000256" key="6">
    <source>
        <dbReference type="ARBA" id="ARBA00023136"/>
    </source>
</evidence>
<keyword evidence="6 11" id="KW-0472">Membrane</keyword>
<organism evidence="13">
    <name type="scientific">Capitella teleta</name>
    <name type="common">Polychaete worm</name>
    <dbReference type="NCBI Taxonomy" id="283909"/>
    <lineage>
        <taxon>Eukaryota</taxon>
        <taxon>Metazoa</taxon>
        <taxon>Spiralia</taxon>
        <taxon>Lophotrochozoa</taxon>
        <taxon>Annelida</taxon>
        <taxon>Polychaeta</taxon>
        <taxon>Sedentaria</taxon>
        <taxon>Scolecida</taxon>
        <taxon>Capitellidae</taxon>
        <taxon>Capitella</taxon>
    </lineage>
</organism>
<feature type="region of interest" description="Disordered" evidence="10">
    <location>
        <begin position="260"/>
        <end position="284"/>
    </location>
</feature>
<evidence type="ECO:0000256" key="10">
    <source>
        <dbReference type="SAM" id="MobiDB-lite"/>
    </source>
</evidence>
<feature type="transmembrane region" description="Helical" evidence="11">
    <location>
        <begin position="209"/>
        <end position="232"/>
    </location>
</feature>
<dbReference type="PANTHER" id="PTHR24243">
    <property type="entry name" value="G-PROTEIN COUPLED RECEPTOR"/>
    <property type="match status" value="1"/>
</dbReference>
<gene>
    <name evidence="13" type="ORF">CAPTEDRAFT_89772</name>
</gene>
<feature type="domain" description="G-protein coupled receptors family 1 profile" evidence="12">
    <location>
        <begin position="50"/>
        <end position="353"/>
    </location>
</feature>
<dbReference type="PROSITE" id="PS00237">
    <property type="entry name" value="G_PROTEIN_RECEP_F1_1"/>
    <property type="match status" value="1"/>
</dbReference>
<keyword evidence="8 9" id="KW-0807">Transducer</keyword>
<feature type="transmembrane region" description="Helical" evidence="11">
    <location>
        <begin position="336"/>
        <end position="356"/>
    </location>
</feature>
<evidence type="ECO:0000313" key="15">
    <source>
        <dbReference type="Proteomes" id="UP000014760"/>
    </source>
</evidence>
<protein>
    <recommendedName>
        <fullName evidence="12">G-protein coupled receptors family 1 profile domain-containing protein</fullName>
    </recommendedName>
</protein>
<evidence type="ECO:0000256" key="7">
    <source>
        <dbReference type="ARBA" id="ARBA00023170"/>
    </source>
</evidence>
<dbReference type="EnsemblMetazoa" id="CapteT89772">
    <property type="protein sequence ID" value="CapteP89772"/>
    <property type="gene ID" value="CapteG89772"/>
</dbReference>
<evidence type="ECO:0000313" key="13">
    <source>
        <dbReference type="EMBL" id="ELT88344.1"/>
    </source>
</evidence>
<feature type="transmembrane region" description="Helical" evidence="11">
    <location>
        <begin position="71"/>
        <end position="93"/>
    </location>
</feature>
<keyword evidence="3 9" id="KW-0812">Transmembrane</keyword>
<comment type="similarity">
    <text evidence="2 9">Belongs to the G-protein coupled receptor 1 family.</text>
</comment>
<evidence type="ECO:0000256" key="11">
    <source>
        <dbReference type="SAM" id="Phobius"/>
    </source>
</evidence>
<dbReference type="PRINTS" id="PR00237">
    <property type="entry name" value="GPCRRHODOPSN"/>
</dbReference>
<evidence type="ECO:0000256" key="4">
    <source>
        <dbReference type="ARBA" id="ARBA00022989"/>
    </source>
</evidence>
<evidence type="ECO:0000313" key="14">
    <source>
        <dbReference type="EnsemblMetazoa" id="CapteP89772"/>
    </source>
</evidence>
<evidence type="ECO:0000259" key="12">
    <source>
        <dbReference type="PROSITE" id="PS50262"/>
    </source>
</evidence>
<keyword evidence="15" id="KW-1185">Reference proteome</keyword>
<evidence type="ECO:0000256" key="9">
    <source>
        <dbReference type="RuleBase" id="RU000688"/>
    </source>
</evidence>
<dbReference type="SUPFAM" id="SSF81321">
    <property type="entry name" value="Family A G protein-coupled receptor-like"/>
    <property type="match status" value="1"/>
</dbReference>